<proteinExistence type="inferred from homology"/>
<dbReference type="InterPro" id="IPR039187">
    <property type="entry name" value="SNO_AAA"/>
</dbReference>
<evidence type="ECO:0000259" key="3">
    <source>
        <dbReference type="Pfam" id="PF13872"/>
    </source>
</evidence>
<feature type="domain" description="Strawberry notch helicase C" evidence="2">
    <location>
        <begin position="877"/>
        <end position="1131"/>
    </location>
</feature>
<dbReference type="Pfam" id="PF13871">
    <property type="entry name" value="Helicase_C_4"/>
    <property type="match status" value="1"/>
</dbReference>
<dbReference type="InterPro" id="IPR026937">
    <property type="entry name" value="SBNO_Helicase_C_dom"/>
</dbReference>
<reference evidence="4 5" key="1">
    <citation type="journal article" date="2017" name="Nat. Commun.">
        <title>In situ click chemistry generation of cyclooxygenase-2 inhibitors.</title>
        <authorList>
            <person name="Bhardwaj A."/>
            <person name="Kaur J."/>
            <person name="Wuest M."/>
            <person name="Wuest F."/>
        </authorList>
    </citation>
    <scope>NUCLEOTIDE SEQUENCE [LARGE SCALE GENOMIC DNA]</scope>
    <source>
        <strain evidence="4">S2_012_000_R3_94</strain>
    </source>
</reference>
<dbReference type="SUPFAM" id="SSF53335">
    <property type="entry name" value="S-adenosyl-L-methionine-dependent methyltransferases"/>
    <property type="match status" value="1"/>
</dbReference>
<protein>
    <submittedName>
        <fullName evidence="4">Methylase</fullName>
    </submittedName>
</protein>
<dbReference type="Gene3D" id="3.40.50.150">
    <property type="entry name" value="Vaccinia Virus protein VP39"/>
    <property type="match status" value="1"/>
</dbReference>
<gene>
    <name evidence="4" type="ORF">DI616_19115</name>
</gene>
<dbReference type="Proteomes" id="UP000315344">
    <property type="component" value="Unassembled WGS sequence"/>
</dbReference>
<feature type="domain" description="Strawberry notch AAA" evidence="3">
    <location>
        <begin position="385"/>
        <end position="701"/>
    </location>
</feature>
<dbReference type="EMBL" id="VAFL01000028">
    <property type="protein sequence ID" value="TKW63822.1"/>
    <property type="molecule type" value="Genomic_DNA"/>
</dbReference>
<dbReference type="GO" id="GO:0032259">
    <property type="term" value="P:methylation"/>
    <property type="evidence" value="ECO:0007669"/>
    <property type="project" value="UniProtKB-KW"/>
</dbReference>
<keyword evidence="4" id="KW-0808">Transferase</keyword>
<comment type="similarity">
    <text evidence="1">Belongs to the SBNO family.</text>
</comment>
<dbReference type="InterPro" id="IPR029063">
    <property type="entry name" value="SAM-dependent_MTases_sf"/>
</dbReference>
<dbReference type="InterPro" id="IPR026741">
    <property type="entry name" value="SNO"/>
</dbReference>
<evidence type="ECO:0000313" key="4">
    <source>
        <dbReference type="EMBL" id="TKW63822.1"/>
    </source>
</evidence>
<dbReference type="GO" id="GO:0006355">
    <property type="term" value="P:regulation of DNA-templated transcription"/>
    <property type="evidence" value="ECO:0007669"/>
    <property type="project" value="InterPro"/>
</dbReference>
<dbReference type="PANTHER" id="PTHR12706:SF30">
    <property type="entry name" value="PROTEIN STRAWBERRY NOTCH-RELATED"/>
    <property type="match status" value="1"/>
</dbReference>
<dbReference type="PANTHER" id="PTHR12706">
    <property type="entry name" value="STRAWBERRY NOTCH-RELATED"/>
    <property type="match status" value="1"/>
</dbReference>
<organism evidence="4 5">
    <name type="scientific">Paracoccus denitrificans</name>
    <dbReference type="NCBI Taxonomy" id="266"/>
    <lineage>
        <taxon>Bacteria</taxon>
        <taxon>Pseudomonadati</taxon>
        <taxon>Pseudomonadota</taxon>
        <taxon>Alphaproteobacteria</taxon>
        <taxon>Rhodobacterales</taxon>
        <taxon>Paracoccaceae</taxon>
        <taxon>Paracoccus</taxon>
    </lineage>
</organism>
<dbReference type="InterPro" id="IPR027417">
    <property type="entry name" value="P-loop_NTPase"/>
</dbReference>
<name>A0A533I202_PARDE</name>
<keyword evidence="4" id="KW-0489">Methyltransferase</keyword>
<evidence type="ECO:0000313" key="5">
    <source>
        <dbReference type="Proteomes" id="UP000315344"/>
    </source>
</evidence>
<dbReference type="Gene3D" id="3.40.50.300">
    <property type="entry name" value="P-loop containing nucleotide triphosphate hydrolases"/>
    <property type="match status" value="1"/>
</dbReference>
<accession>A0A533I202</accession>
<sequence>MTHLTAASPDAEGAAVRSILEHFSAQTSITRAQINAAMSAGFGGTDADGRWTQRESFELLELALVTHLRGQQCPPSSESLLSAIALAARMPTHTVRSETQVEWQQFSTPVDLATLATWLASPQPTDVVLEPSAGNGLLAAQLGTVSALHLNEIDPDRRRRLVRAFPDAVVTGVDGASIASLPGGAPRPTLIMMNPPFSRSLGRGADDYAAVRHLQAALRHLLPGGRIVAIMPDWFGPSARMRDLFETTLRDVTIRTSLRLERCYTRHGTSITVRLFVIDKVAGGSVPQTLQRSDVQDLLDLVPAPRCTVTEQVAAKPAKGGRGISLFRAARSSRPAAPRPFYAPTRNDVLPIAYTVLEAPAPLAEQAGVYLPYRPSRIAFGNAGEHPTALVESVAMGSIPAPRPRHVPRLPERTVSERLLSSSQLETVIYAGDAWAQMLPGCFLPAKEGVGLEVSDDGRPYRKGFYLGDGTGAGKGRQIAACILDNWLAGRRRHIWVTKNEPLLEDARRDWTALGGLAADIQPLTAWKIDEPVRLDQGVIFVTYPTLRSARSENSRLQQLLDWAGEAFDGVIAFDEAHEMGGVAGGEGALGAKKGSQQGICGVLLQNNLPGARILYASATGASDINNLAYAVRLGLWGPETAFPDREQFISGIRKGGIAAMELVARDLKATGLYTARALSFAGVEYDILRHSLTPEQTAIYGLYAEAWAIIHQNMERALELTAVVDGIENATLNSGAKAAARSRLESTKQRFFGQVLLSMKLPTVIAAVERHLAEGASVVLQLVTTAESILDRRLGDLSPDERADLEVDLSPREYVIDYLERAFPTRQMRVFTDDTGTARSLPMVGDDGQPIYNPEAEAARDQLIEKLCAMPAIMSALDALIEHFGTDAVAEVTGRTKRLVPIAGGRQKLESRSVRTSQAEASAFMEGRKRILIFSDAGGTGRSYHASLDAQNQQQRVHMLLEPGWRADRAIQGLGRTHRTHQACPPLFRPVTTDCRGELRFTSTIARRLDTLGALTRGQRQTGGQNLFDPSDNLESEYACAALLTWFDLLHAGKLTSTTLDDFQSRTGLELCNSDGVLKDDMPPIQRWLNRLLALPIDLQNRIFDEFLALVETRIAAAREAGTLDVGVETILVDKATVLEDRVLRTDPLSGATSHLLTLEIERRRHPVSLERILRLAADDPTAAFLRNSRSSKVALRTRARSGMGDDGIPISRIELHRPTRKEYLREADLFESAWETVDEETFSVLWVEAVAEASATVDTETIRLATGLLLPIWSALPADHLVVNRIVDGEGGTWLGRLVFDSHVVALFNKLGIDQAGALPPSDIARSVLSGGSVDIAYPFPATIKRALVNGKSRVELGGVPHEQLAWVKSLGCFTEIIQYRTRVFIPVERAAQIIGTLLQRDGSADPSTGQR</sequence>
<dbReference type="Pfam" id="PF13872">
    <property type="entry name" value="AAA_34"/>
    <property type="match status" value="1"/>
</dbReference>
<dbReference type="SUPFAM" id="SSF52540">
    <property type="entry name" value="P-loop containing nucleoside triphosphate hydrolases"/>
    <property type="match status" value="1"/>
</dbReference>
<evidence type="ECO:0000256" key="1">
    <source>
        <dbReference type="ARBA" id="ARBA00006992"/>
    </source>
</evidence>
<comment type="caution">
    <text evidence="4">The sequence shown here is derived from an EMBL/GenBank/DDBJ whole genome shotgun (WGS) entry which is preliminary data.</text>
</comment>
<dbReference type="GO" id="GO:0008168">
    <property type="term" value="F:methyltransferase activity"/>
    <property type="evidence" value="ECO:0007669"/>
    <property type="project" value="UniProtKB-KW"/>
</dbReference>
<evidence type="ECO:0000259" key="2">
    <source>
        <dbReference type="Pfam" id="PF13871"/>
    </source>
</evidence>